<evidence type="ECO:0000313" key="3">
    <source>
        <dbReference type="Proteomes" id="UP000593562"/>
    </source>
</evidence>
<name>A0A7J7DY06_TRIWF</name>
<sequence length="183" mass="20853">MDPYSGGGGGNWTMIPNVTSHASSPATSNPDNLYQLHHHPSPQQQQQFNQFQQPPAQQQYQFQQQEPPQQRFIQQQQPQQQPQPQQQSLASHFHLLRLVENLAYVIENGTRDQQSDALVTELNNHFEKCQQLLNSIAGSINTKAMTVEGQKRKVEETGQLLNQRRDLIAKYRGSVEELISSEP</sequence>
<protein>
    <submittedName>
        <fullName evidence="2">Mediator of RNA polymerase II transcription subunit 9</fullName>
    </submittedName>
</protein>
<dbReference type="EMBL" id="JAAARO010000002">
    <property type="protein sequence ID" value="KAF5751270.1"/>
    <property type="molecule type" value="Genomic_DNA"/>
</dbReference>
<feature type="region of interest" description="Disordered" evidence="1">
    <location>
        <begin position="1"/>
        <end position="88"/>
    </location>
</feature>
<organism evidence="2 3">
    <name type="scientific">Tripterygium wilfordii</name>
    <name type="common">Thunder God vine</name>
    <dbReference type="NCBI Taxonomy" id="458696"/>
    <lineage>
        <taxon>Eukaryota</taxon>
        <taxon>Viridiplantae</taxon>
        <taxon>Streptophyta</taxon>
        <taxon>Embryophyta</taxon>
        <taxon>Tracheophyta</taxon>
        <taxon>Spermatophyta</taxon>
        <taxon>Magnoliopsida</taxon>
        <taxon>eudicotyledons</taxon>
        <taxon>Gunneridae</taxon>
        <taxon>Pentapetalae</taxon>
        <taxon>rosids</taxon>
        <taxon>fabids</taxon>
        <taxon>Celastrales</taxon>
        <taxon>Celastraceae</taxon>
        <taxon>Tripterygium</taxon>
    </lineage>
</organism>
<dbReference type="InterPro" id="IPR038790">
    <property type="entry name" value="Med9_plant"/>
</dbReference>
<dbReference type="AlphaFoldDB" id="A0A7J7DY06"/>
<feature type="compositionally biased region" description="Low complexity" evidence="1">
    <location>
        <begin position="41"/>
        <end position="87"/>
    </location>
</feature>
<feature type="compositionally biased region" description="Gly residues" evidence="1">
    <location>
        <begin position="1"/>
        <end position="11"/>
    </location>
</feature>
<dbReference type="PANTHER" id="PTHR37188:SF1">
    <property type="entry name" value="MEDIATOR OF RNA POLYMERASE II TRANSCRIPTION SUBUNIT-RELATED"/>
    <property type="match status" value="1"/>
</dbReference>
<evidence type="ECO:0000256" key="1">
    <source>
        <dbReference type="SAM" id="MobiDB-lite"/>
    </source>
</evidence>
<dbReference type="PANTHER" id="PTHR37188">
    <property type="entry name" value="MEDIATOR OF RNA POLYMERASE II TRANSCRIPTION SUBUNIT-RELATED"/>
    <property type="match status" value="1"/>
</dbReference>
<gene>
    <name evidence="2" type="ORF">HS088_TW02G00282</name>
</gene>
<dbReference type="Proteomes" id="UP000593562">
    <property type="component" value="Unassembled WGS sequence"/>
</dbReference>
<accession>A0A7J7DY06</accession>
<dbReference type="InParanoid" id="A0A7J7DY06"/>
<proteinExistence type="predicted"/>
<keyword evidence="3" id="KW-1185">Reference proteome</keyword>
<comment type="caution">
    <text evidence="2">The sequence shown here is derived from an EMBL/GenBank/DDBJ whole genome shotgun (WGS) entry which is preliminary data.</text>
</comment>
<reference evidence="2 3" key="1">
    <citation type="journal article" date="2020" name="Nat. Commun.">
        <title>Genome of Tripterygium wilfordii and identification of cytochrome P450 involved in triptolide biosynthesis.</title>
        <authorList>
            <person name="Tu L."/>
            <person name="Su P."/>
            <person name="Zhang Z."/>
            <person name="Gao L."/>
            <person name="Wang J."/>
            <person name="Hu T."/>
            <person name="Zhou J."/>
            <person name="Zhang Y."/>
            <person name="Zhao Y."/>
            <person name="Liu Y."/>
            <person name="Song Y."/>
            <person name="Tong Y."/>
            <person name="Lu Y."/>
            <person name="Yang J."/>
            <person name="Xu C."/>
            <person name="Jia M."/>
            <person name="Peters R.J."/>
            <person name="Huang L."/>
            <person name="Gao W."/>
        </authorList>
    </citation>
    <scope>NUCLEOTIDE SEQUENCE [LARGE SCALE GENOMIC DNA]</scope>
    <source>
        <strain evidence="3">cv. XIE 37</strain>
        <tissue evidence="2">Leaf</tissue>
    </source>
</reference>
<dbReference type="GO" id="GO:0016592">
    <property type="term" value="C:mediator complex"/>
    <property type="evidence" value="ECO:0007669"/>
    <property type="project" value="InterPro"/>
</dbReference>
<dbReference type="OrthoDB" id="779656at2759"/>
<feature type="compositionally biased region" description="Polar residues" evidence="1">
    <location>
        <begin position="14"/>
        <end position="32"/>
    </location>
</feature>
<evidence type="ECO:0000313" key="2">
    <source>
        <dbReference type="EMBL" id="KAF5751270.1"/>
    </source>
</evidence>